<dbReference type="PROSITE" id="PS50075">
    <property type="entry name" value="CARRIER"/>
    <property type="match status" value="1"/>
</dbReference>
<protein>
    <submittedName>
        <fullName evidence="4">Acetyl-CoA synthetase-like protein</fullName>
    </submittedName>
</protein>
<dbReference type="EMBL" id="JAQIZZ010000008">
    <property type="protein sequence ID" value="KAJ5524940.1"/>
    <property type="molecule type" value="Genomic_DNA"/>
</dbReference>
<dbReference type="InterPro" id="IPR051414">
    <property type="entry name" value="Adenylate-forming_Reductase"/>
</dbReference>
<dbReference type="Gene3D" id="3.40.50.720">
    <property type="entry name" value="NAD(P)-binding Rossmann-like Domain"/>
    <property type="match status" value="1"/>
</dbReference>
<dbReference type="Pfam" id="PF00501">
    <property type="entry name" value="AMP-binding"/>
    <property type="match status" value="1"/>
</dbReference>
<dbReference type="Gene3D" id="1.10.1200.10">
    <property type="entry name" value="ACP-like"/>
    <property type="match status" value="1"/>
</dbReference>
<dbReference type="SUPFAM" id="SSF56801">
    <property type="entry name" value="Acetyl-CoA synthetase-like"/>
    <property type="match status" value="1"/>
</dbReference>
<dbReference type="PANTHER" id="PTHR43439:SF2">
    <property type="entry name" value="ENZYME, PUTATIVE (JCVI)-RELATED"/>
    <property type="match status" value="1"/>
</dbReference>
<dbReference type="InterPro" id="IPR000873">
    <property type="entry name" value="AMP-dep_synth/lig_dom"/>
</dbReference>
<evidence type="ECO:0000313" key="4">
    <source>
        <dbReference type="EMBL" id="KAJ5524940.1"/>
    </source>
</evidence>
<keyword evidence="2" id="KW-0597">Phosphoprotein</keyword>
<organism evidence="4 5">
    <name type="scientific">Penicillium frequentans</name>
    <dbReference type="NCBI Taxonomy" id="3151616"/>
    <lineage>
        <taxon>Eukaryota</taxon>
        <taxon>Fungi</taxon>
        <taxon>Dikarya</taxon>
        <taxon>Ascomycota</taxon>
        <taxon>Pezizomycotina</taxon>
        <taxon>Eurotiomycetes</taxon>
        <taxon>Eurotiomycetidae</taxon>
        <taxon>Eurotiales</taxon>
        <taxon>Aspergillaceae</taxon>
        <taxon>Penicillium</taxon>
    </lineage>
</organism>
<comment type="caution">
    <text evidence="4">The sequence shown here is derived from an EMBL/GenBank/DDBJ whole genome shotgun (WGS) entry which is preliminary data.</text>
</comment>
<dbReference type="InterPro" id="IPR036736">
    <property type="entry name" value="ACP-like_sf"/>
</dbReference>
<evidence type="ECO:0000256" key="2">
    <source>
        <dbReference type="ARBA" id="ARBA00022553"/>
    </source>
</evidence>
<evidence type="ECO:0000259" key="3">
    <source>
        <dbReference type="PROSITE" id="PS50075"/>
    </source>
</evidence>
<dbReference type="Gene3D" id="3.40.50.12780">
    <property type="entry name" value="N-terminal domain of ligase-like"/>
    <property type="match status" value="1"/>
</dbReference>
<dbReference type="Pfam" id="PF23562">
    <property type="entry name" value="AMP-binding_C_3"/>
    <property type="match status" value="1"/>
</dbReference>
<dbReference type="Pfam" id="PF07993">
    <property type="entry name" value="NAD_binding_4"/>
    <property type="match status" value="1"/>
</dbReference>
<dbReference type="SUPFAM" id="SSF51735">
    <property type="entry name" value="NAD(P)-binding Rossmann-fold domains"/>
    <property type="match status" value="1"/>
</dbReference>
<dbReference type="InterPro" id="IPR013120">
    <property type="entry name" value="FAR_NAD-bd"/>
</dbReference>
<keyword evidence="1" id="KW-0596">Phosphopantetheine</keyword>
<evidence type="ECO:0000313" key="5">
    <source>
        <dbReference type="Proteomes" id="UP001220324"/>
    </source>
</evidence>
<reference evidence="4 5" key="1">
    <citation type="journal article" date="2023" name="IMA Fungus">
        <title>Comparative genomic study of the Penicillium genus elucidates a diverse pangenome and 15 lateral gene transfer events.</title>
        <authorList>
            <person name="Petersen C."/>
            <person name="Sorensen T."/>
            <person name="Nielsen M.R."/>
            <person name="Sondergaard T.E."/>
            <person name="Sorensen J.L."/>
            <person name="Fitzpatrick D.A."/>
            <person name="Frisvad J.C."/>
            <person name="Nielsen K.L."/>
        </authorList>
    </citation>
    <scope>NUCLEOTIDE SEQUENCE [LARGE SCALE GENOMIC DNA]</scope>
    <source>
        <strain evidence="4 5">IBT 35679</strain>
    </source>
</reference>
<dbReference type="SUPFAM" id="SSF47336">
    <property type="entry name" value="ACP-like"/>
    <property type="match status" value="1"/>
</dbReference>
<dbReference type="GO" id="GO:0044550">
    <property type="term" value="P:secondary metabolite biosynthetic process"/>
    <property type="evidence" value="ECO:0007669"/>
    <property type="project" value="UniProtKB-ARBA"/>
</dbReference>
<dbReference type="InterPro" id="IPR042099">
    <property type="entry name" value="ANL_N_sf"/>
</dbReference>
<dbReference type="PROSITE" id="PS00455">
    <property type="entry name" value="AMP_BINDING"/>
    <property type="match status" value="1"/>
</dbReference>
<dbReference type="AlphaFoldDB" id="A0AAD6CLQ1"/>
<keyword evidence="5" id="KW-1185">Reference proteome</keyword>
<dbReference type="InterPro" id="IPR009081">
    <property type="entry name" value="PP-bd_ACP"/>
</dbReference>
<gene>
    <name evidence="4" type="ORF">N7494_011590</name>
</gene>
<accession>A0AAD6CLQ1</accession>
<evidence type="ECO:0000256" key="1">
    <source>
        <dbReference type="ARBA" id="ARBA00022450"/>
    </source>
</evidence>
<dbReference type="InterPro" id="IPR020845">
    <property type="entry name" value="AMP-binding_CS"/>
</dbReference>
<proteinExistence type="predicted"/>
<name>A0AAD6CLQ1_9EURO</name>
<sequence length="1045" mass="116978">MALRRRLLASIVDHAAEADPERLFAVIPKGSELSDGFQNLTMKGLSQAVNFLCRWIENTIGTGGPRETLAYMGSNDVRYCVFVLACQKTGHQFKLTRSLGLLPSTRNADEAHIHLLKELKCTKFFFPEERITRVLELKELYPDLEIFQVPSVKLMLADESGLTPYHYEKAYEEVEDETMCIIHSSGTTGMPKPVPLTNGFWSALDNVDSLTWPEGRQPNLYINLGRQDLALATTPFFHLMGFLAIAISIMHEVPALVGPDKPLSVEYLTELMQMTRPTTGLFPPSLLEDMSHSEESLECFKRLKSIGFGGAPISPETGDRIRQCTQLIPVIGTSEIGWIAAMVPQDGEDWSYFEWNDSYGIDMQSVGDGLYEMVIVRNPKSRALQGIFHTFPDLDIYRTKDVYNQHPTKPYLWKFNGRIDDVIVLSNGEKFNPTTMETIIEGHHLVAKAVVVGQSRFQAGLLVEPYTGIPEMDTKTFIQEIWPTVQAANQTIAAHGRVMKSRIGIAPRGKTFERTPKGSVKRRSVLQNFEKEINEIYQAGLEEDLDNHFPESLDRASLLKYTREIISQVLEKPDVSINQDLYSLGLDSLMTMQVAKVLQRGIQNLQQKVKPVSINPQTIYSNPTVELLAGVISNMVEGKSQEAVPRDEKIQKMVEKYTSDLLEAGHKNTKQSASPSTVILTGSTGSLGTYLLHILLENPSISKVYCLNRSDAEERQKRGLEEKGLLMDANDWASKIEFLTTSFGEAHFGLDEDKYEELLESVDTIIHNAWKVDFNHSVESFEETHIRGVRNVVNFSLKSKHNAHIHFVSSVSTVGSFTPEMGPLVPEIPMENSSVVLPQGYGESKHVAERICLEASRRSHVPTTVYRVGQIAGPTTASGQWNPHEWLPTIVATSKAMGKVPSRLGAMPVDWVPVDTLASIMTDIVHTRHGDQSDLPHAVFHLTNYKTASWESLIPTMQQEYNVEPVEFAAWVAELESIQNPSTAEVAEKPALKLLNFYRGLVDETKAAMSVALDVQKTKEASKTMKSLQPISASLMSNWLKQWNF</sequence>
<feature type="domain" description="Carrier" evidence="3">
    <location>
        <begin position="553"/>
        <end position="636"/>
    </location>
</feature>
<dbReference type="Pfam" id="PF00550">
    <property type="entry name" value="PP-binding"/>
    <property type="match status" value="1"/>
</dbReference>
<dbReference type="InterPro" id="IPR036291">
    <property type="entry name" value="NAD(P)-bd_dom_sf"/>
</dbReference>
<dbReference type="Proteomes" id="UP001220324">
    <property type="component" value="Unassembled WGS sequence"/>
</dbReference>
<dbReference type="PANTHER" id="PTHR43439">
    <property type="entry name" value="PHENYLACETATE-COENZYME A LIGASE"/>
    <property type="match status" value="1"/>
</dbReference>